<dbReference type="EMBL" id="CALSDN010000005">
    <property type="protein sequence ID" value="CAH6721209.1"/>
    <property type="molecule type" value="Genomic_DNA"/>
</dbReference>
<name>A0ACA9Y8Y9_9ASCO</name>
<sequence length="445" mass="51179">MYRKRWKRRNPWVNWKKNSARGARAKDNGTKTAPVVQNIRKIGVNDGSFTDSASETYYQWESTHPLYEAKGRSAGFKKRGVPSLKFISSNVIAENAGDLNSHVLSSLSAPCLKILWNNVLACNNDSFSIFNSFAAVMFGNGSFRCHLPSMESKVPQIDIRQNYLRECLIPNNLTHRIENLFNNIRYHDFTYYLNHLTYDNEVVLNVSQLSLSREDLLMLFKIRNLVGLDLSNQNLDDSILHYLTISIRDGMLPRLKILNLTNCKNLSKAAIDEMILAAKNSSLSVIIADDLWRPQFHESLHSSALTGYQIQGTNWISYNDLWEHKKPILKFSMALALYYISKNLDVSTSSPRILIDIMIHNHKFEPNLANHLLDQVHLNRVNDRFQLPLNATVLMVDKSRDFKPLIDQPKSTQPDAIFTRKVTKKKPVQKRTTIKRKKMTINDIM</sequence>
<dbReference type="Proteomes" id="UP001152531">
    <property type="component" value="Unassembled WGS sequence"/>
</dbReference>
<accession>A0ACA9Y8Y9</accession>
<comment type="caution">
    <text evidence="1">The sequence shown here is derived from an EMBL/GenBank/DDBJ whole genome shotgun (WGS) entry which is preliminary data.</text>
</comment>
<proteinExistence type="predicted"/>
<gene>
    <name evidence="1" type="ORF">CLIB1444_05S05996</name>
</gene>
<keyword evidence="2" id="KW-1185">Reference proteome</keyword>
<evidence type="ECO:0000313" key="1">
    <source>
        <dbReference type="EMBL" id="CAH6721209.1"/>
    </source>
</evidence>
<organism evidence="1 2">
    <name type="scientific">[Candida] jaroonii</name>
    <dbReference type="NCBI Taxonomy" id="467808"/>
    <lineage>
        <taxon>Eukaryota</taxon>
        <taxon>Fungi</taxon>
        <taxon>Dikarya</taxon>
        <taxon>Ascomycota</taxon>
        <taxon>Saccharomycotina</taxon>
        <taxon>Pichiomycetes</taxon>
        <taxon>Debaryomycetaceae</taxon>
        <taxon>Yamadazyma</taxon>
    </lineage>
</organism>
<protein>
    <submittedName>
        <fullName evidence="1">Uncharacterized protein</fullName>
    </submittedName>
</protein>
<evidence type="ECO:0000313" key="2">
    <source>
        <dbReference type="Proteomes" id="UP001152531"/>
    </source>
</evidence>
<reference evidence="1" key="1">
    <citation type="submission" date="2022-06" db="EMBL/GenBank/DDBJ databases">
        <authorList>
            <person name="Legras J.-L."/>
            <person name="Devillers H."/>
            <person name="Grondin C."/>
        </authorList>
    </citation>
    <scope>NUCLEOTIDE SEQUENCE</scope>
    <source>
        <strain evidence="1">CLIB 1444</strain>
    </source>
</reference>